<dbReference type="Gene3D" id="2.60.40.1470">
    <property type="entry name" value="ApaG domain"/>
    <property type="match status" value="1"/>
</dbReference>
<gene>
    <name evidence="2" type="ORF">SAMN02745181_1819</name>
</gene>
<dbReference type="PANTHER" id="PTHR14289">
    <property type="entry name" value="F-BOX ONLY PROTEIN 3"/>
    <property type="match status" value="1"/>
</dbReference>
<dbReference type="RefSeq" id="WP_200797091.1">
    <property type="nucleotide sequence ID" value="NZ_FQYR01000003.1"/>
</dbReference>
<dbReference type="GO" id="GO:0070987">
    <property type="term" value="P:error-free translesion synthesis"/>
    <property type="evidence" value="ECO:0007669"/>
    <property type="project" value="TreeGrafter"/>
</dbReference>
<sequence>MSYKFGQIEGVEVQLNEVMHVPNLESPPDKPHPFVYFITILNNSDEAITIKARKWVVKETAGETLVVEGKGVVGQTPEIMPGDEFSYNSYHTVASDASVQGAFFGVTDSGTRFYVPIPDFELTVPG</sequence>
<dbReference type="InterPro" id="IPR036767">
    <property type="entry name" value="ApaG_sf"/>
</dbReference>
<protein>
    <submittedName>
        <fullName evidence="2">ApaG protein</fullName>
    </submittedName>
</protein>
<dbReference type="Pfam" id="PF04379">
    <property type="entry name" value="DUF525"/>
    <property type="match status" value="1"/>
</dbReference>
<dbReference type="PROSITE" id="PS51087">
    <property type="entry name" value="APAG"/>
    <property type="match status" value="1"/>
</dbReference>
<dbReference type="FunCoup" id="A0A1M6IHX5">
    <property type="interactions" value="8"/>
</dbReference>
<organism evidence="2 3">
    <name type="scientific">Rubritalea squalenifaciens DSM 18772</name>
    <dbReference type="NCBI Taxonomy" id="1123071"/>
    <lineage>
        <taxon>Bacteria</taxon>
        <taxon>Pseudomonadati</taxon>
        <taxon>Verrucomicrobiota</taxon>
        <taxon>Verrucomicrobiia</taxon>
        <taxon>Verrucomicrobiales</taxon>
        <taxon>Rubritaleaceae</taxon>
        <taxon>Rubritalea</taxon>
    </lineage>
</organism>
<proteinExistence type="predicted"/>
<name>A0A1M6IHX5_9BACT</name>
<evidence type="ECO:0000259" key="1">
    <source>
        <dbReference type="PROSITE" id="PS51087"/>
    </source>
</evidence>
<dbReference type="Proteomes" id="UP000184510">
    <property type="component" value="Unassembled WGS sequence"/>
</dbReference>
<dbReference type="STRING" id="1123071.SAMN02745181_1819"/>
<accession>A0A1M6IHX5</accession>
<keyword evidence="3" id="KW-1185">Reference proteome</keyword>
<dbReference type="AlphaFoldDB" id="A0A1M6IHX5"/>
<dbReference type="EMBL" id="FQYR01000003">
    <property type="protein sequence ID" value="SHJ34071.1"/>
    <property type="molecule type" value="Genomic_DNA"/>
</dbReference>
<dbReference type="InterPro" id="IPR007474">
    <property type="entry name" value="ApaG_domain"/>
</dbReference>
<feature type="domain" description="ApaG" evidence="1">
    <location>
        <begin position="7"/>
        <end position="126"/>
    </location>
</feature>
<dbReference type="PANTHER" id="PTHR14289:SF16">
    <property type="entry name" value="POLYMERASE DELTA-INTERACTING PROTEIN 2"/>
    <property type="match status" value="1"/>
</dbReference>
<dbReference type="SUPFAM" id="SSF110069">
    <property type="entry name" value="ApaG-like"/>
    <property type="match status" value="1"/>
</dbReference>
<reference evidence="2 3" key="1">
    <citation type="submission" date="2016-11" db="EMBL/GenBank/DDBJ databases">
        <authorList>
            <person name="Jaros S."/>
            <person name="Januszkiewicz K."/>
            <person name="Wedrychowicz H."/>
        </authorList>
    </citation>
    <scope>NUCLEOTIDE SEQUENCE [LARGE SCALE GENOMIC DNA]</scope>
    <source>
        <strain evidence="2 3">DSM 18772</strain>
    </source>
</reference>
<dbReference type="InParanoid" id="A0A1M6IHX5"/>
<evidence type="ECO:0000313" key="2">
    <source>
        <dbReference type="EMBL" id="SHJ34071.1"/>
    </source>
</evidence>
<evidence type="ECO:0000313" key="3">
    <source>
        <dbReference type="Proteomes" id="UP000184510"/>
    </source>
</evidence>